<reference evidence="1" key="1">
    <citation type="submission" date="2020-07" db="EMBL/GenBank/DDBJ databases">
        <title>Multicomponent nature underlies the extraordinary mechanical properties of spider dragline silk.</title>
        <authorList>
            <person name="Kono N."/>
            <person name="Nakamura H."/>
            <person name="Mori M."/>
            <person name="Yoshida Y."/>
            <person name="Ohtoshi R."/>
            <person name="Malay A.D."/>
            <person name="Moran D.A.P."/>
            <person name="Tomita M."/>
            <person name="Numata K."/>
            <person name="Arakawa K."/>
        </authorList>
    </citation>
    <scope>NUCLEOTIDE SEQUENCE</scope>
</reference>
<dbReference type="Proteomes" id="UP000887116">
    <property type="component" value="Unassembled WGS sequence"/>
</dbReference>
<dbReference type="InterPro" id="IPR008042">
    <property type="entry name" value="Retrotrans_Pao"/>
</dbReference>
<proteinExistence type="predicted"/>
<gene>
    <name evidence="1" type="ORF">TNCT_213741</name>
</gene>
<sequence length="186" mass="21075">MADLFKSPILNVRNQKKSQNEYLCLSPLRSCPIWLHMTSEVINLYGFCDTSELAYSAAIYRYQPDGNDHPFSIMVAKTEVPLVNQISICYLELLGALLLTRLFCCCFLSVIRLQHFLLCLDRLVSGITLESFSSSKMEVVVKNGTSEILDIIPYELWSHVPSKRKLVVLASKGVNPEDLVSNFCYL</sequence>
<comment type="caution">
    <text evidence="1">The sequence shown here is derived from an EMBL/GenBank/DDBJ whole genome shotgun (WGS) entry which is preliminary data.</text>
</comment>
<dbReference type="Pfam" id="PF05380">
    <property type="entry name" value="Peptidase_A17"/>
    <property type="match status" value="1"/>
</dbReference>
<accession>A0A8X6FH70</accession>
<evidence type="ECO:0000313" key="2">
    <source>
        <dbReference type="Proteomes" id="UP000887116"/>
    </source>
</evidence>
<name>A0A8X6FH70_TRICU</name>
<protein>
    <submittedName>
        <fullName evidence="1">Uncharacterized protein</fullName>
    </submittedName>
</protein>
<keyword evidence="2" id="KW-1185">Reference proteome</keyword>
<evidence type="ECO:0000313" key="1">
    <source>
        <dbReference type="EMBL" id="GFQ80017.1"/>
    </source>
</evidence>
<organism evidence="1 2">
    <name type="scientific">Trichonephila clavata</name>
    <name type="common">Joro spider</name>
    <name type="synonym">Nephila clavata</name>
    <dbReference type="NCBI Taxonomy" id="2740835"/>
    <lineage>
        <taxon>Eukaryota</taxon>
        <taxon>Metazoa</taxon>
        <taxon>Ecdysozoa</taxon>
        <taxon>Arthropoda</taxon>
        <taxon>Chelicerata</taxon>
        <taxon>Arachnida</taxon>
        <taxon>Araneae</taxon>
        <taxon>Araneomorphae</taxon>
        <taxon>Entelegynae</taxon>
        <taxon>Araneoidea</taxon>
        <taxon>Nephilidae</taxon>
        <taxon>Trichonephila</taxon>
    </lineage>
</organism>
<dbReference type="EMBL" id="BMAO01022170">
    <property type="protein sequence ID" value="GFQ80017.1"/>
    <property type="molecule type" value="Genomic_DNA"/>
</dbReference>
<dbReference type="AlphaFoldDB" id="A0A8X6FH70"/>